<name>A0A0B1PHY9_UNCNE</name>
<dbReference type="SUPFAM" id="SSF144000">
    <property type="entry name" value="Oxysterol-binding protein-like"/>
    <property type="match status" value="1"/>
</dbReference>
<dbReference type="PANTHER" id="PTHR10972">
    <property type="entry name" value="OXYSTEROL-BINDING PROTEIN-RELATED"/>
    <property type="match status" value="1"/>
</dbReference>
<dbReference type="STRING" id="52586.A0A0B1PHY9"/>
<dbReference type="GO" id="GO:0008142">
    <property type="term" value="F:oxysterol binding"/>
    <property type="evidence" value="ECO:0007669"/>
    <property type="project" value="TreeGrafter"/>
</dbReference>
<sequence length="390" mass="44041">MSDDGRDLSTKNKSSWTAFLKSIASFNGDLFSMTAPPFILSPVSLTEFSAYWAHHPSIFVAPAAEKDPLKRALLVLKWFLSTLKQHYASRSDKFGNEKKPLNPFLGELFLGKWIDNCGVTTLISEQVCHHPPVTAYRIANKKHGVFLEGYNSQKASFSRTINVKQVGRAILSIKSYDDTYLISLPNLHIEGLIFGSPFVELNDISYITSNTGYTAKIDYSGKGWLSGKKNSFTAVLFPTDNDKEILYSISGQWSKEFEIRVGRKGEVIEKFDAEALPITPLIVAPLEEQSPLESRRAWQKVAEGIQEGNMAAVAEHKRKIEEEQRALRIKEKENGEVWECRYFSPIESDPIVDEFGRDLIHASFHEKRGGAWKFDEEKASNYETASSEDR</sequence>
<dbReference type="Gene3D" id="6.10.250.1430">
    <property type="match status" value="1"/>
</dbReference>
<dbReference type="FunFam" id="1.10.287.2720:FF:000003">
    <property type="entry name" value="Oxysterol binding protein"/>
    <property type="match status" value="1"/>
</dbReference>
<evidence type="ECO:0000256" key="2">
    <source>
        <dbReference type="RuleBase" id="RU003844"/>
    </source>
</evidence>
<dbReference type="PROSITE" id="PS01013">
    <property type="entry name" value="OSBP"/>
    <property type="match status" value="1"/>
</dbReference>
<dbReference type="InterPro" id="IPR037239">
    <property type="entry name" value="OSBP_sf"/>
</dbReference>
<dbReference type="AlphaFoldDB" id="A0A0B1PHY9"/>
<keyword evidence="4" id="KW-1185">Reference proteome</keyword>
<dbReference type="GO" id="GO:0120009">
    <property type="term" value="P:intermembrane lipid transfer"/>
    <property type="evidence" value="ECO:0007669"/>
    <property type="project" value="UniProtKB-ARBA"/>
</dbReference>
<dbReference type="GO" id="GO:0016020">
    <property type="term" value="C:membrane"/>
    <property type="evidence" value="ECO:0007669"/>
    <property type="project" value="TreeGrafter"/>
</dbReference>
<dbReference type="FunFam" id="2.40.160.120:FF:000010">
    <property type="entry name" value="Oxysterol-binding protein homolog 4"/>
    <property type="match status" value="1"/>
</dbReference>
<dbReference type="Gene3D" id="1.10.287.2720">
    <property type="match status" value="1"/>
</dbReference>
<comment type="caution">
    <text evidence="3">The sequence shown here is derived from an EMBL/GenBank/DDBJ whole genome shotgun (WGS) entry which is preliminary data.</text>
</comment>
<dbReference type="OMA" id="SSYWTEH"/>
<evidence type="ECO:0000313" key="4">
    <source>
        <dbReference type="Proteomes" id="UP000030854"/>
    </source>
</evidence>
<reference evidence="3 4" key="1">
    <citation type="journal article" date="2014" name="BMC Genomics">
        <title>Adaptive genomic structural variation in the grape powdery mildew pathogen, Erysiphe necator.</title>
        <authorList>
            <person name="Jones L."/>
            <person name="Riaz S."/>
            <person name="Morales-Cruz A."/>
            <person name="Amrine K.C."/>
            <person name="McGuire B."/>
            <person name="Gubler W.D."/>
            <person name="Walker M.A."/>
            <person name="Cantu D."/>
        </authorList>
    </citation>
    <scope>NUCLEOTIDE SEQUENCE [LARGE SCALE GENOMIC DNA]</scope>
    <source>
        <strain evidence="4">c</strain>
    </source>
</reference>
<dbReference type="InterPro" id="IPR018494">
    <property type="entry name" value="Oxysterol-bd_CS"/>
</dbReference>
<gene>
    <name evidence="3" type="ORF">EV44_g2606</name>
</gene>
<dbReference type="Gene3D" id="2.40.160.120">
    <property type="match status" value="1"/>
</dbReference>
<evidence type="ECO:0000313" key="3">
    <source>
        <dbReference type="EMBL" id="KHJ36406.1"/>
    </source>
</evidence>
<dbReference type="Pfam" id="PF01237">
    <property type="entry name" value="Oxysterol_BP"/>
    <property type="match status" value="1"/>
</dbReference>
<organism evidence="3 4">
    <name type="scientific">Uncinula necator</name>
    <name type="common">Grape powdery mildew</name>
    <dbReference type="NCBI Taxonomy" id="52586"/>
    <lineage>
        <taxon>Eukaryota</taxon>
        <taxon>Fungi</taxon>
        <taxon>Dikarya</taxon>
        <taxon>Ascomycota</taxon>
        <taxon>Pezizomycotina</taxon>
        <taxon>Leotiomycetes</taxon>
        <taxon>Erysiphales</taxon>
        <taxon>Erysiphaceae</taxon>
        <taxon>Erysiphe</taxon>
    </lineage>
</organism>
<proteinExistence type="inferred from homology"/>
<comment type="similarity">
    <text evidence="1 2">Belongs to the OSBP family.</text>
</comment>
<dbReference type="Gene3D" id="3.30.70.3490">
    <property type="match status" value="1"/>
</dbReference>
<accession>A0A0B1PHY9</accession>
<dbReference type="EMBL" id="JNVN01000033">
    <property type="protein sequence ID" value="KHJ36406.1"/>
    <property type="molecule type" value="Genomic_DNA"/>
</dbReference>
<dbReference type="Proteomes" id="UP000030854">
    <property type="component" value="Unassembled WGS sequence"/>
</dbReference>
<evidence type="ECO:0000256" key="1">
    <source>
        <dbReference type="ARBA" id="ARBA00008842"/>
    </source>
</evidence>
<dbReference type="GO" id="GO:0005829">
    <property type="term" value="C:cytosol"/>
    <property type="evidence" value="ECO:0007669"/>
    <property type="project" value="TreeGrafter"/>
</dbReference>
<protein>
    <submittedName>
        <fullName evidence="3">Putative oxysterol-binding protein</fullName>
    </submittedName>
</protein>
<dbReference type="PANTHER" id="PTHR10972:SF184">
    <property type="entry name" value="OXYSTEROL-BINDING PROTEIN HOMOLOG 4-RELATED"/>
    <property type="match status" value="1"/>
</dbReference>
<dbReference type="HOGENOM" id="CLU_012334_0_2_1"/>
<dbReference type="InterPro" id="IPR000648">
    <property type="entry name" value="Oxysterol-bd"/>
</dbReference>